<dbReference type="RefSeq" id="XP_024695566.1">
    <property type="nucleotide sequence ID" value="XM_024839910.1"/>
</dbReference>
<feature type="domain" description="DUF7707" evidence="3">
    <location>
        <begin position="24"/>
        <end position="128"/>
    </location>
</feature>
<keyword evidence="2" id="KW-0732">Signal</keyword>
<proteinExistence type="predicted"/>
<evidence type="ECO:0000259" key="3">
    <source>
        <dbReference type="Pfam" id="PF24808"/>
    </source>
</evidence>
<evidence type="ECO:0000313" key="4">
    <source>
        <dbReference type="EMBL" id="PKY06972.1"/>
    </source>
</evidence>
<accession>A0A2I1DAS1</accession>
<organism evidence="4 5">
    <name type="scientific">Aspergillus campestris (strain IBT 28561)</name>
    <dbReference type="NCBI Taxonomy" id="1392248"/>
    <lineage>
        <taxon>Eukaryota</taxon>
        <taxon>Fungi</taxon>
        <taxon>Dikarya</taxon>
        <taxon>Ascomycota</taxon>
        <taxon>Pezizomycotina</taxon>
        <taxon>Eurotiomycetes</taxon>
        <taxon>Eurotiomycetidae</taxon>
        <taxon>Eurotiales</taxon>
        <taxon>Aspergillaceae</taxon>
        <taxon>Aspergillus</taxon>
        <taxon>Aspergillus subgen. Circumdati</taxon>
    </lineage>
</organism>
<gene>
    <name evidence="4" type="ORF">P168DRAFT_315503</name>
</gene>
<name>A0A2I1DAS1_ASPC2</name>
<dbReference type="InterPro" id="IPR056124">
    <property type="entry name" value="DUF7707"/>
</dbReference>
<dbReference type="Proteomes" id="UP000234254">
    <property type="component" value="Unassembled WGS sequence"/>
</dbReference>
<evidence type="ECO:0000256" key="1">
    <source>
        <dbReference type="SAM" id="MobiDB-lite"/>
    </source>
</evidence>
<dbReference type="PANTHER" id="PTHR38118:SF2">
    <property type="entry name" value="CDP-ALCOHOL PHOSPHATIDYLTRANSFERASE PROTEIN"/>
    <property type="match status" value="1"/>
</dbReference>
<feature type="region of interest" description="Disordered" evidence="1">
    <location>
        <begin position="121"/>
        <end position="148"/>
    </location>
</feature>
<feature type="signal peptide" evidence="2">
    <location>
        <begin position="1"/>
        <end position="19"/>
    </location>
</feature>
<dbReference type="AlphaFoldDB" id="A0A2I1DAS1"/>
<keyword evidence="5" id="KW-1185">Reference proteome</keyword>
<feature type="compositionally biased region" description="Basic and acidic residues" evidence="1">
    <location>
        <begin position="121"/>
        <end position="130"/>
    </location>
</feature>
<dbReference type="OrthoDB" id="2439692at2759"/>
<dbReference type="Pfam" id="PF24808">
    <property type="entry name" value="DUF7707"/>
    <property type="match status" value="1"/>
</dbReference>
<dbReference type="EMBL" id="MSFM01000002">
    <property type="protein sequence ID" value="PKY06972.1"/>
    <property type="molecule type" value="Genomic_DNA"/>
</dbReference>
<sequence>MLLLPSLAVIASLARAINAQEVVTIDPSSVDSATREHWCLSQTSSCPLLCLQFPKSTSEPTSNDCDSDTLSYSCVCDNGKSPNASEYSQTIPYFICTEENNQCVNKCEGESSCQSRCRDDHPCGAQDPKRANKTTSTTSTPQATTSVPAFTGVAGENIGARPSIEMGHIYAAALAMGAFLAGFASLL</sequence>
<evidence type="ECO:0000313" key="5">
    <source>
        <dbReference type="Proteomes" id="UP000234254"/>
    </source>
</evidence>
<protein>
    <recommendedName>
        <fullName evidence="3">DUF7707 domain-containing protein</fullName>
    </recommendedName>
</protein>
<evidence type="ECO:0000256" key="2">
    <source>
        <dbReference type="SAM" id="SignalP"/>
    </source>
</evidence>
<feature type="compositionally biased region" description="Low complexity" evidence="1">
    <location>
        <begin position="134"/>
        <end position="146"/>
    </location>
</feature>
<dbReference type="VEuPathDB" id="FungiDB:P168DRAFT_315503"/>
<feature type="chain" id="PRO_5014145941" description="DUF7707 domain-containing protein" evidence="2">
    <location>
        <begin position="20"/>
        <end position="187"/>
    </location>
</feature>
<dbReference type="PANTHER" id="PTHR38118">
    <property type="entry name" value="ANCHORED CELL WALL PROTEIN 11-RELATED"/>
    <property type="match status" value="1"/>
</dbReference>
<comment type="caution">
    <text evidence="4">The sequence shown here is derived from an EMBL/GenBank/DDBJ whole genome shotgun (WGS) entry which is preliminary data.</text>
</comment>
<dbReference type="GeneID" id="36547434"/>
<reference evidence="4" key="1">
    <citation type="submission" date="2016-12" db="EMBL/GenBank/DDBJ databases">
        <title>The genomes of Aspergillus section Nigri reveals drivers in fungal speciation.</title>
        <authorList>
            <consortium name="DOE Joint Genome Institute"/>
            <person name="Vesth T.C."/>
            <person name="Nybo J."/>
            <person name="Theobald S."/>
            <person name="Brandl J."/>
            <person name="Frisvad J.C."/>
            <person name="Nielsen K.F."/>
            <person name="Lyhne E.K."/>
            <person name="Kogle M.E."/>
            <person name="Kuo A."/>
            <person name="Riley R."/>
            <person name="Clum A."/>
            <person name="Nolan M."/>
            <person name="Lipzen A."/>
            <person name="Salamov A."/>
            <person name="Henrissat B."/>
            <person name="Wiebenga A."/>
            <person name="De vries R.P."/>
            <person name="Grigoriev I.V."/>
            <person name="Mortensen U.H."/>
            <person name="Andersen M.R."/>
            <person name="Baker S.E."/>
        </authorList>
    </citation>
    <scope>NUCLEOTIDE SEQUENCE</scope>
    <source>
        <strain evidence="4">IBT 28561</strain>
    </source>
</reference>